<evidence type="ECO:0000313" key="3">
    <source>
        <dbReference type="EMBL" id="CAD7082926.1"/>
    </source>
</evidence>
<feature type="region of interest" description="Disordered" evidence="1">
    <location>
        <begin position="589"/>
        <end position="626"/>
    </location>
</feature>
<dbReference type="FunCoup" id="A0A7R8YRJ3">
    <property type="interactions" value="12"/>
</dbReference>
<dbReference type="InterPro" id="IPR011333">
    <property type="entry name" value="SKP1/BTB/POZ_sf"/>
</dbReference>
<dbReference type="OrthoDB" id="409642at2759"/>
<dbReference type="EMBL" id="LR899010">
    <property type="protein sequence ID" value="CAD7082926.1"/>
    <property type="molecule type" value="Genomic_DNA"/>
</dbReference>
<feature type="compositionally biased region" description="Polar residues" evidence="1">
    <location>
        <begin position="1709"/>
        <end position="1723"/>
    </location>
</feature>
<name>A0A7R8YRJ3_HERIL</name>
<dbReference type="PANTHER" id="PTHR22427:SF7">
    <property type="entry name" value="GH15728P"/>
    <property type="match status" value="1"/>
</dbReference>
<feature type="compositionally biased region" description="Basic and acidic residues" evidence="1">
    <location>
        <begin position="50"/>
        <end position="70"/>
    </location>
</feature>
<dbReference type="InParanoid" id="A0A7R8YRJ3"/>
<feature type="compositionally biased region" description="Polar residues" evidence="1">
    <location>
        <begin position="2040"/>
        <end position="2063"/>
    </location>
</feature>
<accession>A0A7R8YRJ3</accession>
<keyword evidence="4" id="KW-1185">Reference proteome</keyword>
<dbReference type="SMART" id="SM00225">
    <property type="entry name" value="BTB"/>
    <property type="match status" value="1"/>
</dbReference>
<dbReference type="CDD" id="cd18286">
    <property type="entry name" value="BTB2_POZ_BTBD8"/>
    <property type="match status" value="1"/>
</dbReference>
<feature type="compositionally biased region" description="Polar residues" evidence="1">
    <location>
        <begin position="72"/>
        <end position="92"/>
    </location>
</feature>
<feature type="compositionally biased region" description="Basic and acidic residues" evidence="1">
    <location>
        <begin position="359"/>
        <end position="369"/>
    </location>
</feature>
<dbReference type="Pfam" id="PF26017">
    <property type="entry name" value="BACK_BTBD8"/>
    <property type="match status" value="1"/>
</dbReference>
<dbReference type="OMA" id="QFHKAFA"/>
<protein>
    <recommendedName>
        <fullName evidence="2">BTB domain-containing protein</fullName>
    </recommendedName>
</protein>
<dbReference type="PANTHER" id="PTHR22427">
    <property type="entry name" value="GH15728P"/>
    <property type="match status" value="1"/>
</dbReference>
<feature type="region of interest" description="Disordered" evidence="1">
    <location>
        <begin position="1709"/>
        <end position="1840"/>
    </location>
</feature>
<feature type="compositionally biased region" description="Acidic residues" evidence="1">
    <location>
        <begin position="93"/>
        <end position="102"/>
    </location>
</feature>
<feature type="region of interest" description="Disordered" evidence="1">
    <location>
        <begin position="810"/>
        <end position="908"/>
    </location>
</feature>
<dbReference type="Gene3D" id="3.30.710.10">
    <property type="entry name" value="Potassium Channel Kv1.1, Chain A"/>
    <property type="match status" value="1"/>
</dbReference>
<evidence type="ECO:0000259" key="2">
    <source>
        <dbReference type="PROSITE" id="PS50097"/>
    </source>
</evidence>
<feature type="compositionally biased region" description="Polar residues" evidence="1">
    <location>
        <begin position="347"/>
        <end position="358"/>
    </location>
</feature>
<feature type="compositionally biased region" description="Polar residues" evidence="1">
    <location>
        <begin position="1785"/>
        <end position="1794"/>
    </location>
</feature>
<sequence>METQKHDRLPPEQQQSDRTDYLASDSGIENLSSISNLSGGTNSCASPRTFIHDRSRDHDYNGDSARDHRLSTRVSTDSSSTFELVDFSNSPEDGNDSGDNENQEVNNLHQLQASQNNTQPPNELNLLLRHTEVHRLNQQTVSKPCEIDLHEERDTFSPVNSAGYLSDQQQDDAIDVPVPTVSAAPCHSRSIDFTTTLENDTNSAGSLDLEDNKIYEKKRLKTGATTSTKEEKQRQNEEIVIMETSSISSETGSWESVFPQQKGTNLEVKECCQNFLQNERNCCTQSSGVPLPDGLDPSNCGTNPSSLSSVTACFIDASTLLDEPEVAYSSLGSTLADVPCLEPKPCPTTTEKISTLSNRSEEAEMDIRPKQKSQTLRNNSNSSSSGDSPNKYSSADENTNNLSDEEKLWKRKNSKKESPKVDVKDQFVRDNAEVHPIFGSVDKPKSSSVSRQTTLDSDDRECRQRREQERIQGTLIFQNSIQQFSGHLISPKMHFPDENISDYGPNSTTGWSETTSSNFGDASDCGESSSNYNSHIQSESEASMSCILPDTPHNSIMQVDGLNRLRDLAGNLHSVHAEDSSAPIKIPKRSTRCDDSAPIVSGGASIKDFTPKQCESPPVRRKTDSCPIVSGGLISFDCNLAGFEDKTSSKDKPKNSSQPFKSWVVDMSDCQSRRRRSTSSSSSTENTARTADNSTSEQRNSGLGFYVSLNDMQEPKSGREEDSQRRHSSGRLSRSYHDQVKKPTGFYIDFSESENSRTATPPPSADVHTPPTNGSGNGNDSKKNIFSMFIDFGEKRNVRKREPLSLASRLSTSLTQKRESDSMKSSCSSIETVMTQSTSSHCGQEKFDSTGEAAKTSSDESKKPSYIFMENDSPIMRRTPLRSVAKDESKRHSWNNPEPKNAHLSNREHKRSISLVADNSMMNIIDKLPIISKTSSMSIDSSLSPFDDFTCSKSELSTYSNNSNSATSVSIHSSGNDDEDPTKKQKKRRRDVHINETFDKSSQGSLTDGVFSKESSPVSTTDTEDLTFQQEENMCIAAEEAASSTSVSSKEGFGRPGIMETIIETKETSSPKKQPTKNVAPVEPKSHTMETLHATIEKQKQLLETVTEHVEAGSAFVKLSDMDKPISKFELHSPENAMSKSVGSRHISRLFQEPSRSRPHSWNMTRSIGNNIANITSSVENLKSLSRLFPHLSRELSSSLPGDVSFDMFSRSPHDNGEYGQSDFSGASSLASSISRSGMDESSISCRQPRRLGEDLLKMFLQEIGTDVVVEVNGRRIKAHKCILRSRCQYFAAMLSGGWVQSAGNMISLPGYSYSSVHFALCHIYSGASHPPDGISLMELAALADLLGLEGLKEVTAHSLKLNYCHNFHKPCSGCIDGILQVLPVALNHALDDLYRKCLKWTCRYYMKVWPTRSFAQLPSDIFARCRQMLVAHLTTETVLETILDCDHLISQLAPCRWAAAIENLVRDILDAAYGYLSDHFASLIASDSFLSLGHDKSHNISRLETILLRTASSLLPDQSCRSYQRITRLNAVLAAKVIKVPGMSDHGNDLANGRVTESLHDHEEEMEWNEEFIRLVSAILSAVEQCLTKQCARAMRVAAWQRMDLELRKKIQKLACLTEPLDLRRNKNIPKQINFNTSGNRSQDLYQVKLAIQAHSKRALAQDTQLYRATAHTQTNNVDSQNKHIQTNEKGVQANNEVKEMMGKVFKSSSKSNILHQPQNSIKPKPDKVKILGHRRTHSEDSSTSTKHSSDFTAQKPITTVSASRLADIRPRYLEPRKLRTGPLKSQTSSNIPSLKGKHISSSDSSRTSSPATGRNAKNAARKIGTKSTNMSLDSLASPSKKASITGKLKGRCDMDISIDSLGDSMKSSMKTDKTISQESLIRCDNMKDNKISRSHPVINKENLQSVKSMPNKFARNKPLSCQTTSGSSPSSVTNKSGRLSSNTSSMNSPRDAFKNRSISVPAGSTNNNVRKSFLTPKSREILARKSAAAKLNESTSSTEKAPHTNAVYKSSSSSNIPTRRGVQPNNLHQRRSLGARPISNSLSNPTQSSQLKCVQRNNSTSKADRRTMNEKNDRMGSKKIVYDNNRKEKELFGRCGERGGGEEKIELVIEGPHGAKEMRIESKLERSSTFCKEVSDLPVSELQIIE</sequence>
<feature type="region of interest" description="Disordered" evidence="1">
    <location>
        <begin position="1"/>
        <end position="103"/>
    </location>
</feature>
<evidence type="ECO:0000256" key="1">
    <source>
        <dbReference type="SAM" id="MobiDB-lite"/>
    </source>
</evidence>
<feature type="compositionally biased region" description="Polar residues" evidence="1">
    <location>
        <begin position="27"/>
        <end position="46"/>
    </location>
</feature>
<feature type="compositionally biased region" description="Polar residues" evidence="1">
    <location>
        <begin position="1939"/>
        <end position="1950"/>
    </location>
</feature>
<feature type="compositionally biased region" description="Low complexity" evidence="1">
    <location>
        <begin position="957"/>
        <end position="970"/>
    </location>
</feature>
<feature type="compositionally biased region" description="Basic and acidic residues" evidence="1">
    <location>
        <begin position="1768"/>
        <end position="1779"/>
    </location>
</feature>
<feature type="compositionally biased region" description="Low complexity" evidence="1">
    <location>
        <begin position="373"/>
        <end position="393"/>
    </location>
</feature>
<feature type="compositionally biased region" description="Polar residues" evidence="1">
    <location>
        <begin position="823"/>
        <end position="842"/>
    </location>
</feature>
<feature type="compositionally biased region" description="Polar residues" evidence="1">
    <location>
        <begin position="685"/>
        <end position="701"/>
    </location>
</feature>
<feature type="compositionally biased region" description="Polar residues" evidence="1">
    <location>
        <begin position="1827"/>
        <end position="1840"/>
    </location>
</feature>
<feature type="region of interest" description="Disordered" evidence="1">
    <location>
        <begin position="957"/>
        <end position="1023"/>
    </location>
</feature>
<feature type="domain" description="BTB" evidence="2">
    <location>
        <begin position="1266"/>
        <end position="1333"/>
    </location>
</feature>
<feature type="compositionally biased region" description="Polar residues" evidence="1">
    <location>
        <begin position="1958"/>
        <end position="1972"/>
    </location>
</feature>
<feature type="compositionally biased region" description="Basic and acidic residues" evidence="1">
    <location>
        <begin position="415"/>
        <end position="433"/>
    </location>
</feature>
<feature type="compositionally biased region" description="Basic and acidic residues" evidence="1">
    <location>
        <begin position="645"/>
        <end position="654"/>
    </location>
</feature>
<evidence type="ECO:0000313" key="4">
    <source>
        <dbReference type="Proteomes" id="UP000594454"/>
    </source>
</evidence>
<dbReference type="Pfam" id="PF00651">
    <property type="entry name" value="BTB"/>
    <property type="match status" value="1"/>
</dbReference>
<feature type="compositionally biased region" description="Basic and acidic residues" evidence="1">
    <location>
        <begin position="713"/>
        <end position="725"/>
    </location>
</feature>
<proteinExistence type="predicted"/>
<reference evidence="3 4" key="1">
    <citation type="submission" date="2020-11" db="EMBL/GenBank/DDBJ databases">
        <authorList>
            <person name="Wallbank WR R."/>
            <person name="Pardo Diaz C."/>
            <person name="Kozak K."/>
            <person name="Martin S."/>
            <person name="Jiggins C."/>
            <person name="Moest M."/>
            <person name="Warren A I."/>
            <person name="Generalovic N T."/>
            <person name="Byers J.R.P. K."/>
            <person name="Montejo-Kovacevich G."/>
            <person name="Yen C E."/>
        </authorList>
    </citation>
    <scope>NUCLEOTIDE SEQUENCE [LARGE SCALE GENOMIC DNA]</scope>
</reference>
<feature type="compositionally biased region" description="Polar residues" evidence="1">
    <location>
        <begin position="2009"/>
        <end position="2029"/>
    </location>
</feature>
<feature type="compositionally biased region" description="Polar residues" evidence="1">
    <location>
        <begin position="1013"/>
        <end position="1023"/>
    </location>
</feature>
<feature type="compositionally biased region" description="Low complexity" evidence="1">
    <location>
        <begin position="1743"/>
        <end position="1754"/>
    </location>
</feature>
<feature type="region of interest" description="Disordered" evidence="1">
    <location>
        <begin position="1066"/>
        <end position="1085"/>
    </location>
</feature>
<dbReference type="SUPFAM" id="SSF54695">
    <property type="entry name" value="POZ domain"/>
    <property type="match status" value="1"/>
</dbReference>
<dbReference type="PROSITE" id="PS50097">
    <property type="entry name" value="BTB"/>
    <property type="match status" value="1"/>
</dbReference>
<feature type="region of interest" description="Disordered" evidence="1">
    <location>
        <begin position="1916"/>
        <end position="2072"/>
    </location>
</feature>
<gene>
    <name evidence="3" type="ORF">HERILL_LOCUS5923</name>
</gene>
<dbReference type="InterPro" id="IPR043225">
    <property type="entry name" value="BACK_BTBD8"/>
</dbReference>
<feature type="compositionally biased region" description="Basic and acidic residues" evidence="1">
    <location>
        <begin position="1"/>
        <end position="20"/>
    </location>
</feature>
<dbReference type="CDD" id="cd18490">
    <property type="entry name" value="BACK_BTBD8"/>
    <property type="match status" value="1"/>
</dbReference>
<dbReference type="InterPro" id="IPR000210">
    <property type="entry name" value="BTB/POZ_dom"/>
</dbReference>
<organism evidence="3 4">
    <name type="scientific">Hermetia illucens</name>
    <name type="common">Black soldier fly</name>
    <dbReference type="NCBI Taxonomy" id="343691"/>
    <lineage>
        <taxon>Eukaryota</taxon>
        <taxon>Metazoa</taxon>
        <taxon>Ecdysozoa</taxon>
        <taxon>Arthropoda</taxon>
        <taxon>Hexapoda</taxon>
        <taxon>Insecta</taxon>
        <taxon>Pterygota</taxon>
        <taxon>Neoptera</taxon>
        <taxon>Endopterygota</taxon>
        <taxon>Diptera</taxon>
        <taxon>Brachycera</taxon>
        <taxon>Stratiomyomorpha</taxon>
        <taxon>Stratiomyidae</taxon>
        <taxon>Hermetiinae</taxon>
        <taxon>Hermetia</taxon>
    </lineage>
</organism>
<feature type="region of interest" description="Disordered" evidence="1">
    <location>
        <begin position="339"/>
        <end position="462"/>
    </location>
</feature>
<dbReference type="Proteomes" id="UP000594454">
    <property type="component" value="Chromosome 2"/>
</dbReference>
<feature type="region of interest" description="Disordered" evidence="1">
    <location>
        <begin position="645"/>
        <end position="782"/>
    </location>
</feature>
<feature type="compositionally biased region" description="Polar residues" evidence="1">
    <location>
        <begin position="446"/>
        <end position="455"/>
    </location>
</feature>
<feature type="compositionally biased region" description="Low complexity" evidence="1">
    <location>
        <begin position="1922"/>
        <end position="1938"/>
    </location>
</feature>